<dbReference type="EMBL" id="OV725077">
    <property type="protein sequence ID" value="CAH1390562.1"/>
    <property type="molecule type" value="Genomic_DNA"/>
</dbReference>
<accession>A0A9P0E1B6</accession>
<feature type="region of interest" description="Disordered" evidence="1">
    <location>
        <begin position="52"/>
        <end position="102"/>
    </location>
</feature>
<dbReference type="InterPro" id="IPR035979">
    <property type="entry name" value="RBD_domain_sf"/>
</dbReference>
<protein>
    <submittedName>
        <fullName evidence="2">Uncharacterized protein</fullName>
    </submittedName>
</protein>
<reference evidence="2" key="1">
    <citation type="submission" date="2022-01" db="EMBL/GenBank/DDBJ databases">
        <authorList>
            <person name="King R."/>
        </authorList>
    </citation>
    <scope>NUCLEOTIDE SEQUENCE</scope>
</reference>
<dbReference type="AlphaFoldDB" id="A0A9P0E1B6"/>
<feature type="compositionally biased region" description="Polar residues" evidence="1">
    <location>
        <begin position="119"/>
        <end position="130"/>
    </location>
</feature>
<proteinExistence type="predicted"/>
<gene>
    <name evidence="2" type="ORF">NEZAVI_LOCUS1751</name>
</gene>
<feature type="region of interest" description="Disordered" evidence="1">
    <location>
        <begin position="119"/>
        <end position="163"/>
    </location>
</feature>
<name>A0A9P0E1B6_NEZVI</name>
<sequence>MIVFTLAVGGEPHPSRSQLAHATSPPPLCRGLEAESAITAMNGQWLGSRSIRTNWATRKPPGPKSDEMKMLPRGRCYNKAIRLKQNKNEKEKKTSKNSVLGTFKSRALVRRGSWERAILTTSPEIGSRVTRTLDQRKKKEREKKEREWGRKEQRKKEGQRARR</sequence>
<dbReference type="SUPFAM" id="SSF54928">
    <property type="entry name" value="RNA-binding domain, RBD"/>
    <property type="match status" value="1"/>
</dbReference>
<dbReference type="OrthoDB" id="439808at2759"/>
<feature type="compositionally biased region" description="Basic and acidic residues" evidence="1">
    <location>
        <begin position="131"/>
        <end position="163"/>
    </location>
</feature>
<evidence type="ECO:0000313" key="3">
    <source>
        <dbReference type="Proteomes" id="UP001152798"/>
    </source>
</evidence>
<dbReference type="GO" id="GO:0003676">
    <property type="term" value="F:nucleic acid binding"/>
    <property type="evidence" value="ECO:0007669"/>
    <property type="project" value="InterPro"/>
</dbReference>
<dbReference type="Proteomes" id="UP001152798">
    <property type="component" value="Chromosome 1"/>
</dbReference>
<keyword evidence="3" id="KW-1185">Reference proteome</keyword>
<organism evidence="2 3">
    <name type="scientific">Nezara viridula</name>
    <name type="common">Southern green stink bug</name>
    <name type="synonym">Cimex viridulus</name>
    <dbReference type="NCBI Taxonomy" id="85310"/>
    <lineage>
        <taxon>Eukaryota</taxon>
        <taxon>Metazoa</taxon>
        <taxon>Ecdysozoa</taxon>
        <taxon>Arthropoda</taxon>
        <taxon>Hexapoda</taxon>
        <taxon>Insecta</taxon>
        <taxon>Pterygota</taxon>
        <taxon>Neoptera</taxon>
        <taxon>Paraneoptera</taxon>
        <taxon>Hemiptera</taxon>
        <taxon>Heteroptera</taxon>
        <taxon>Panheteroptera</taxon>
        <taxon>Pentatomomorpha</taxon>
        <taxon>Pentatomoidea</taxon>
        <taxon>Pentatomidae</taxon>
        <taxon>Pentatominae</taxon>
        <taxon>Nezara</taxon>
    </lineage>
</organism>
<evidence type="ECO:0000313" key="2">
    <source>
        <dbReference type="EMBL" id="CAH1390562.1"/>
    </source>
</evidence>
<evidence type="ECO:0000256" key="1">
    <source>
        <dbReference type="SAM" id="MobiDB-lite"/>
    </source>
</evidence>